<dbReference type="EMBL" id="WIXE01020806">
    <property type="protein sequence ID" value="KAK5968941.1"/>
    <property type="molecule type" value="Genomic_DNA"/>
</dbReference>
<sequence>SHFADRDRCRRLSTSCWNTADCSLAIIRYFHEGGRKRASIRCPNNNQMMSIVTPDNSTLSAGIGAAKIVTCRHGSTPQCHNTEC</sequence>
<dbReference type="AlphaFoldDB" id="A0AAN8IDA8"/>
<evidence type="ECO:0000313" key="2">
    <source>
        <dbReference type="Proteomes" id="UP001331761"/>
    </source>
</evidence>
<proteinExistence type="predicted"/>
<name>A0AAN8IDA8_TRICO</name>
<reference evidence="1 2" key="1">
    <citation type="submission" date="2019-10" db="EMBL/GenBank/DDBJ databases">
        <title>Assembly and Annotation for the nematode Trichostrongylus colubriformis.</title>
        <authorList>
            <person name="Martin J."/>
        </authorList>
    </citation>
    <scope>NUCLEOTIDE SEQUENCE [LARGE SCALE GENOMIC DNA]</scope>
    <source>
        <strain evidence="1">G859</strain>
        <tissue evidence="1">Whole worm</tissue>
    </source>
</reference>
<dbReference type="Proteomes" id="UP001331761">
    <property type="component" value="Unassembled WGS sequence"/>
</dbReference>
<organism evidence="1 2">
    <name type="scientific">Trichostrongylus colubriformis</name>
    <name type="common">Black scour worm</name>
    <dbReference type="NCBI Taxonomy" id="6319"/>
    <lineage>
        <taxon>Eukaryota</taxon>
        <taxon>Metazoa</taxon>
        <taxon>Ecdysozoa</taxon>
        <taxon>Nematoda</taxon>
        <taxon>Chromadorea</taxon>
        <taxon>Rhabditida</taxon>
        <taxon>Rhabditina</taxon>
        <taxon>Rhabditomorpha</taxon>
        <taxon>Strongyloidea</taxon>
        <taxon>Trichostrongylidae</taxon>
        <taxon>Trichostrongylus</taxon>
    </lineage>
</organism>
<accession>A0AAN8IDA8</accession>
<keyword evidence="2" id="KW-1185">Reference proteome</keyword>
<comment type="caution">
    <text evidence="1">The sequence shown here is derived from an EMBL/GenBank/DDBJ whole genome shotgun (WGS) entry which is preliminary data.</text>
</comment>
<protein>
    <submittedName>
        <fullName evidence="1">Uncharacterized protein</fullName>
    </submittedName>
</protein>
<evidence type="ECO:0000313" key="1">
    <source>
        <dbReference type="EMBL" id="KAK5968941.1"/>
    </source>
</evidence>
<gene>
    <name evidence="1" type="ORF">GCK32_007423</name>
</gene>
<feature type="non-terminal residue" evidence="1">
    <location>
        <position position="1"/>
    </location>
</feature>